<dbReference type="EMBL" id="ADBJ01000004">
    <property type="protein sequence ID" value="EFA86036.1"/>
    <property type="molecule type" value="Genomic_DNA"/>
</dbReference>
<dbReference type="PANTHER" id="PTHR31378">
    <property type="entry name" value="EGF-LIKE DOMAIN-CONTAINING PROTEIN-RELATED-RELATED"/>
    <property type="match status" value="1"/>
</dbReference>
<evidence type="ECO:0000313" key="2">
    <source>
        <dbReference type="EMBL" id="EFA86036.1"/>
    </source>
</evidence>
<dbReference type="Pfam" id="PF23034">
    <property type="entry name" value="DUF7035"/>
    <property type="match status" value="1"/>
</dbReference>
<name>D3AYK9_HETP5</name>
<dbReference type="InParanoid" id="D3AYK9"/>
<reference evidence="2 3" key="1">
    <citation type="journal article" date="2011" name="Genome Res.">
        <title>Phylogeny-wide analysis of social amoeba genomes highlights ancient origins for complex intercellular communication.</title>
        <authorList>
            <person name="Heidel A.J."/>
            <person name="Lawal H.M."/>
            <person name="Felder M."/>
            <person name="Schilde C."/>
            <person name="Helps N.R."/>
            <person name="Tunggal B."/>
            <person name="Rivero F."/>
            <person name="John U."/>
            <person name="Schleicher M."/>
            <person name="Eichinger L."/>
            <person name="Platzer M."/>
            <person name="Noegel A.A."/>
            <person name="Schaap P."/>
            <person name="Gloeckner G."/>
        </authorList>
    </citation>
    <scope>NUCLEOTIDE SEQUENCE [LARGE SCALE GENOMIC DNA]</scope>
    <source>
        <strain evidence="3">ATCC 26659 / Pp 5 / PN500</strain>
    </source>
</reference>
<sequence>MNDFKVIKQGFPSLVNSIDQYSYLEFAFPPFLPAEAMNCTTTLFKCQMLSDGYARFQKIKLSIIPGYLSQPATIPVTLSYRGSSTSVDIINLLALADSRTSNVVSEVIYPPSGSNLFSDYQQTQYSVISFLTVLNSNSLFNWYFYSPPFFDSAVPFSLVEYNNTHSLYLAVQSLDNAIGPGEAKSYILDQTSTIINQLYTISKSSSYYSFVPTASYEYDTTYQFNLVTVELEYSVIAKPFLNTTISPSLPISHPTLFPWILNPTTLRYNYRYSYPLNQYISTIPNFEFYPSGKNAQVPSPVPPSFSPQQNAYSLIINDCTIQQIVFPQIMFRLNFTSTCQILSISISQKSYRANDILSYYDATIGLSIFDILYTPSSSDYMLNIQDACYRSYNYASGTLFSPLQSKLLPTIPSDYILSINYTDFTSFNFSKILFDTTNDNDYTTLMFGLSKPYRELVTYVTTYYSDVKQKGVFDWDTGLYVINITIPKGSVPGTFYYSLFIDSFVFTSYMMESYFGTPVALKVFNTESFYYVPKIEAISAFPAINVPATGPSTNIGWIFTISGVGFSYGEVNIISDIDFFPYKINFGSSSMVGNGMYRVNYPVSGTCKSQTYSIYNVSLYSITDLKNTFTKEYDPLTTVYGTYQNQLRIRVTCDPCIITF</sequence>
<dbReference type="RefSeq" id="XP_020438142.1">
    <property type="nucleotide sequence ID" value="XM_020572284.1"/>
</dbReference>
<dbReference type="AlphaFoldDB" id="D3AYK9"/>
<dbReference type="InterPro" id="IPR055463">
    <property type="entry name" value="DUF7035"/>
</dbReference>
<keyword evidence="3" id="KW-1185">Reference proteome</keyword>
<accession>D3AYK9</accession>
<dbReference type="GeneID" id="31356799"/>
<dbReference type="PANTHER" id="PTHR31378:SF5">
    <property type="entry name" value="EGF-LIKE DOMAIN-CONTAINING PROTEIN"/>
    <property type="match status" value="1"/>
</dbReference>
<organism evidence="2 3">
    <name type="scientific">Heterostelium pallidum (strain ATCC 26659 / Pp 5 / PN500)</name>
    <name type="common">Cellular slime mold</name>
    <name type="synonym">Polysphondylium pallidum</name>
    <dbReference type="NCBI Taxonomy" id="670386"/>
    <lineage>
        <taxon>Eukaryota</taxon>
        <taxon>Amoebozoa</taxon>
        <taxon>Evosea</taxon>
        <taxon>Eumycetozoa</taxon>
        <taxon>Dictyostelia</taxon>
        <taxon>Acytosteliales</taxon>
        <taxon>Acytosteliaceae</taxon>
        <taxon>Heterostelium</taxon>
    </lineage>
</organism>
<comment type="caution">
    <text evidence="2">The sequence shown here is derived from an EMBL/GenBank/DDBJ whole genome shotgun (WGS) entry which is preliminary data.</text>
</comment>
<proteinExistence type="predicted"/>
<feature type="domain" description="DUF7035" evidence="1">
    <location>
        <begin position="532"/>
        <end position="653"/>
    </location>
</feature>
<dbReference type="Proteomes" id="UP000001396">
    <property type="component" value="Unassembled WGS sequence"/>
</dbReference>
<evidence type="ECO:0000259" key="1">
    <source>
        <dbReference type="Pfam" id="PF23034"/>
    </source>
</evidence>
<gene>
    <name evidence="2" type="ORF">PPL_01269</name>
</gene>
<evidence type="ECO:0000313" key="3">
    <source>
        <dbReference type="Proteomes" id="UP000001396"/>
    </source>
</evidence>
<protein>
    <recommendedName>
        <fullName evidence="1">DUF7035 domain-containing protein</fullName>
    </recommendedName>
</protein>